<protein>
    <submittedName>
        <fullName evidence="8">Choline dehydrogenase-like flavoprotein</fullName>
    </submittedName>
</protein>
<dbReference type="Pfam" id="PF05199">
    <property type="entry name" value="GMC_oxred_C"/>
    <property type="match status" value="1"/>
</dbReference>
<dbReference type="GO" id="GO:0016614">
    <property type="term" value="F:oxidoreductase activity, acting on CH-OH group of donors"/>
    <property type="evidence" value="ECO:0007669"/>
    <property type="project" value="InterPro"/>
</dbReference>
<dbReference type="AlphaFoldDB" id="A0A370HDS6"/>
<organism evidence="8 9">
    <name type="scientific">Nocardia mexicana</name>
    <dbReference type="NCBI Taxonomy" id="279262"/>
    <lineage>
        <taxon>Bacteria</taxon>
        <taxon>Bacillati</taxon>
        <taxon>Actinomycetota</taxon>
        <taxon>Actinomycetes</taxon>
        <taxon>Mycobacteriales</taxon>
        <taxon>Nocardiaceae</taxon>
        <taxon>Nocardia</taxon>
    </lineage>
</organism>
<dbReference type="Pfam" id="PF00732">
    <property type="entry name" value="GMC_oxred_N"/>
    <property type="match status" value="1"/>
</dbReference>
<dbReference type="PIRSF" id="PIRSF000137">
    <property type="entry name" value="Alcohol_oxidase"/>
    <property type="match status" value="1"/>
</dbReference>
<comment type="similarity">
    <text evidence="2 5">Belongs to the GMC oxidoreductase family.</text>
</comment>
<evidence type="ECO:0000256" key="2">
    <source>
        <dbReference type="ARBA" id="ARBA00010790"/>
    </source>
</evidence>
<dbReference type="InterPro" id="IPR000172">
    <property type="entry name" value="GMC_OxRdtase_N"/>
</dbReference>
<dbReference type="GO" id="GO:0050660">
    <property type="term" value="F:flavin adenine dinucleotide binding"/>
    <property type="evidence" value="ECO:0007669"/>
    <property type="project" value="InterPro"/>
</dbReference>
<feature type="domain" description="Glucose-methanol-choline oxidoreductase N-terminal" evidence="7">
    <location>
        <begin position="253"/>
        <end position="267"/>
    </location>
</feature>
<evidence type="ECO:0000313" key="9">
    <source>
        <dbReference type="Proteomes" id="UP000255355"/>
    </source>
</evidence>
<dbReference type="SUPFAM" id="SSF54373">
    <property type="entry name" value="FAD-linked reductases, C-terminal domain"/>
    <property type="match status" value="1"/>
</dbReference>
<comment type="caution">
    <text evidence="8">The sequence shown here is derived from an EMBL/GenBank/DDBJ whole genome shotgun (WGS) entry which is preliminary data.</text>
</comment>
<dbReference type="PROSITE" id="PS00624">
    <property type="entry name" value="GMC_OXRED_2"/>
    <property type="match status" value="1"/>
</dbReference>
<dbReference type="EMBL" id="QQAZ01000001">
    <property type="protein sequence ID" value="RDI55378.1"/>
    <property type="molecule type" value="Genomic_DNA"/>
</dbReference>
<dbReference type="Gene3D" id="3.30.560.10">
    <property type="entry name" value="Glucose Oxidase, domain 3"/>
    <property type="match status" value="1"/>
</dbReference>
<evidence type="ECO:0000256" key="4">
    <source>
        <dbReference type="ARBA" id="ARBA00022827"/>
    </source>
</evidence>
<accession>A0A370HDS6</accession>
<dbReference type="Proteomes" id="UP000255355">
    <property type="component" value="Unassembled WGS sequence"/>
</dbReference>
<dbReference type="PROSITE" id="PS00623">
    <property type="entry name" value="GMC_OXRED_1"/>
    <property type="match status" value="1"/>
</dbReference>
<keyword evidence="4 5" id="KW-0274">FAD</keyword>
<evidence type="ECO:0000256" key="1">
    <source>
        <dbReference type="ARBA" id="ARBA00001974"/>
    </source>
</evidence>
<reference evidence="8 9" key="1">
    <citation type="submission" date="2018-07" db="EMBL/GenBank/DDBJ databases">
        <title>Genomic Encyclopedia of Type Strains, Phase IV (KMG-IV): sequencing the most valuable type-strain genomes for metagenomic binning, comparative biology and taxonomic classification.</title>
        <authorList>
            <person name="Goeker M."/>
        </authorList>
    </citation>
    <scope>NUCLEOTIDE SEQUENCE [LARGE SCALE GENOMIC DNA]</scope>
    <source>
        <strain evidence="8 9">DSM 44952</strain>
    </source>
</reference>
<name>A0A370HDS6_9NOCA</name>
<evidence type="ECO:0000259" key="7">
    <source>
        <dbReference type="PROSITE" id="PS00624"/>
    </source>
</evidence>
<dbReference type="PANTHER" id="PTHR11552:SF147">
    <property type="entry name" value="CHOLINE DEHYDROGENASE, MITOCHONDRIAL"/>
    <property type="match status" value="1"/>
</dbReference>
<dbReference type="Gene3D" id="3.50.50.60">
    <property type="entry name" value="FAD/NAD(P)-binding domain"/>
    <property type="match status" value="1"/>
</dbReference>
<dbReference type="InterPro" id="IPR012132">
    <property type="entry name" value="GMC_OxRdtase"/>
</dbReference>
<evidence type="ECO:0000256" key="5">
    <source>
        <dbReference type="RuleBase" id="RU003968"/>
    </source>
</evidence>
<gene>
    <name evidence="8" type="ORF">DFR68_101211</name>
</gene>
<keyword evidence="9" id="KW-1185">Reference proteome</keyword>
<dbReference type="InterPro" id="IPR036188">
    <property type="entry name" value="FAD/NAD-bd_sf"/>
</dbReference>
<comment type="cofactor">
    <cofactor evidence="1">
        <name>FAD</name>
        <dbReference type="ChEBI" id="CHEBI:57692"/>
    </cofactor>
</comment>
<dbReference type="PANTHER" id="PTHR11552">
    <property type="entry name" value="GLUCOSE-METHANOL-CHOLINE GMC OXIDOREDUCTASE"/>
    <property type="match status" value="1"/>
</dbReference>
<sequence>MVTEFDYVIVGAGPAGCVLAHRLSADPETTVLLVEAGGRDTSPLIGMPMGFGKLLGDPRHTWQYPIRPIGPGDRAETWVRGKTLGGSSAVNGMIYNRGQRADWDELERRGNPGWGWDTMLPIFRAIEDNPSGASDLSGSGGPLRISTTSGLDPFLEEILDTGAALGWKQVRDINAEDTERIGYAMATIRNGRRCSAATAFLHPVERRANLTVAVRTVADRVLIERGTAVGIRCRRKGRGVDYRARREVLLCCGALATPKILQLSGIGPAETLRSAGVAVLADSPNVGARLIEHHCFVLQYRLVGDLGYNRLLGTPAGQLRSGIRYLATRGGPLAGPGHDIVGFFQSRPGLDRPDAQIQIGPWSIAPQLPGEPVTLEREPGIMCIGYLLRPDSTGSLRITGPDPDAALDIDANYFATDHDRRVAVDTFRTMRRLFATEPLASRLGPETTPGPHVDTDAEIIDACLDGGVCGYHAIGTAAMGPDADDVVDPQLRVRGVAALRVVDVSVLPTMVSGNLNGPVTALAWRAADLITGASDNAE</sequence>
<evidence type="ECO:0000313" key="8">
    <source>
        <dbReference type="EMBL" id="RDI55378.1"/>
    </source>
</evidence>
<dbReference type="STRING" id="1210089.GCA_001613165_02226"/>
<proteinExistence type="inferred from homology"/>
<keyword evidence="3 5" id="KW-0285">Flavoprotein</keyword>
<dbReference type="SUPFAM" id="SSF51905">
    <property type="entry name" value="FAD/NAD(P)-binding domain"/>
    <property type="match status" value="1"/>
</dbReference>
<feature type="domain" description="Glucose-methanol-choline oxidoreductase N-terminal" evidence="6">
    <location>
        <begin position="81"/>
        <end position="104"/>
    </location>
</feature>
<evidence type="ECO:0000256" key="3">
    <source>
        <dbReference type="ARBA" id="ARBA00022630"/>
    </source>
</evidence>
<dbReference type="InterPro" id="IPR007867">
    <property type="entry name" value="GMC_OxRtase_C"/>
</dbReference>
<evidence type="ECO:0000259" key="6">
    <source>
        <dbReference type="PROSITE" id="PS00623"/>
    </source>
</evidence>